<keyword evidence="2 6" id="KW-0812">Transmembrane</keyword>
<evidence type="ECO:0000313" key="10">
    <source>
        <dbReference type="Proteomes" id="UP000544222"/>
    </source>
</evidence>
<dbReference type="Pfam" id="PF13899">
    <property type="entry name" value="Thioredoxin_7"/>
    <property type="match status" value="1"/>
</dbReference>
<dbReference type="InterPro" id="IPR036249">
    <property type="entry name" value="Thioredoxin-like_sf"/>
</dbReference>
<evidence type="ECO:0000259" key="7">
    <source>
        <dbReference type="Pfam" id="PF02683"/>
    </source>
</evidence>
<dbReference type="Gene3D" id="2.60.40.1250">
    <property type="entry name" value="Thiol:disulfide interchange protein DsbD, N-terminal domain"/>
    <property type="match status" value="1"/>
</dbReference>
<evidence type="ECO:0000256" key="2">
    <source>
        <dbReference type="ARBA" id="ARBA00022692"/>
    </source>
</evidence>
<dbReference type="Pfam" id="PF02683">
    <property type="entry name" value="DsbD_TM"/>
    <property type="match status" value="1"/>
</dbReference>
<dbReference type="PANTHER" id="PTHR32234">
    <property type="entry name" value="THIOL:DISULFIDE INTERCHANGE PROTEIN DSBD"/>
    <property type="match status" value="1"/>
</dbReference>
<evidence type="ECO:0000256" key="1">
    <source>
        <dbReference type="ARBA" id="ARBA00004141"/>
    </source>
</evidence>
<sequence>MTQNMKKIGLLLAFISVSFLSIGQILQPITWSFSQQKKEGNIINLQFKASIDDGWHVYGQNLPSGGPVATSFHFDKITGAHLSGDVTSVSPIIRQYDQSFSMTLTWYVHQAVFNQKVIVTDPQKFFVSGYVEFMGCNDENCLPPAKIPFSFGKESSPITEPAKVKSISTPIHEVAPAIVQTIQPVKTDSVHTSKTTAVTESAQSTWAPVITQLDAFSNSKNNEDTHDPLWLIFLKGLLGGLIALFTPCVWPIIPLTVSFFLKRSDNKTKAKRDAGLYGFSIIAIYLILGILITLIFGASALNSLSTNAYFNLFFFALLVLFAASFLGAFELTLPASWTTKLDNKAESTSGFVSILLMAFTLALVSFSCTGPIIGTLLVDVAVNGSYLGPAIGMFGFALALAVPFMLFAMFPMWLKSMPKSGGWLNSVKVVLGFLELALSLKFFSVADLAYGWRLLDREVFLVLWIVIFALLGFYLLGKIKFAHDSDLKHVSVVRLLLSIITFAFALYMIPGLWGAPLKAISAFAPPLYTQDFNLNPQSQHTVYNDYDQALEAAATQHKPLLIDFTGYGCVNCRKMEAAVWTDPKVKQLMSEQFIVASLYVDDKTTLKQPMEVTENGHTSLLSTIGDKWSYLQRSKFGANAQPFYVIVDAKGIPLTGSFSFTENPARFAAFLEGALRKGSH</sequence>
<keyword evidence="10" id="KW-1185">Reference proteome</keyword>
<name>A0A7W5H2N6_9PORP</name>
<comment type="caution">
    <text evidence="9">The sequence shown here is derived from an EMBL/GenBank/DDBJ whole genome shotgun (WGS) entry which is preliminary data.</text>
</comment>
<dbReference type="PANTHER" id="PTHR32234:SF0">
    <property type="entry name" value="THIOL:DISULFIDE INTERCHANGE PROTEIN DSBD"/>
    <property type="match status" value="1"/>
</dbReference>
<dbReference type="InterPro" id="IPR028250">
    <property type="entry name" value="DsbDN"/>
</dbReference>
<dbReference type="Gene3D" id="3.40.30.10">
    <property type="entry name" value="Glutaredoxin"/>
    <property type="match status" value="1"/>
</dbReference>
<feature type="transmembrane region" description="Helical" evidence="6">
    <location>
        <begin position="308"/>
        <end position="329"/>
    </location>
</feature>
<dbReference type="GO" id="GO:0017004">
    <property type="term" value="P:cytochrome complex assembly"/>
    <property type="evidence" value="ECO:0007669"/>
    <property type="project" value="UniProtKB-KW"/>
</dbReference>
<dbReference type="EC" id="1.8.1.8" evidence="9"/>
<evidence type="ECO:0000256" key="4">
    <source>
        <dbReference type="ARBA" id="ARBA00022989"/>
    </source>
</evidence>
<dbReference type="Proteomes" id="UP000544222">
    <property type="component" value="Unassembled WGS sequence"/>
</dbReference>
<protein>
    <submittedName>
        <fullName evidence="9">Thiol:disulfide interchange protein DsbD</fullName>
        <ecNumber evidence="9">1.8.1.8</ecNumber>
    </submittedName>
</protein>
<dbReference type="EMBL" id="JACHYB010000002">
    <property type="protein sequence ID" value="MBB3187955.1"/>
    <property type="molecule type" value="Genomic_DNA"/>
</dbReference>
<gene>
    <name evidence="9" type="ORF">FHX64_002153</name>
</gene>
<feature type="domain" description="Thiol:disulfide interchange protein DsbD N-terminal" evidence="8">
    <location>
        <begin position="35"/>
        <end position="146"/>
    </location>
</feature>
<evidence type="ECO:0000313" key="9">
    <source>
        <dbReference type="EMBL" id="MBB3187955.1"/>
    </source>
</evidence>
<dbReference type="GO" id="GO:0016020">
    <property type="term" value="C:membrane"/>
    <property type="evidence" value="ECO:0007669"/>
    <property type="project" value="UniProtKB-SubCell"/>
</dbReference>
<organism evidence="9 10">
    <name type="scientific">Microbacter margulisiae</name>
    <dbReference type="NCBI Taxonomy" id="1350067"/>
    <lineage>
        <taxon>Bacteria</taxon>
        <taxon>Pseudomonadati</taxon>
        <taxon>Bacteroidota</taxon>
        <taxon>Bacteroidia</taxon>
        <taxon>Bacteroidales</taxon>
        <taxon>Porphyromonadaceae</taxon>
        <taxon>Microbacter</taxon>
    </lineage>
</organism>
<evidence type="ECO:0000256" key="5">
    <source>
        <dbReference type="ARBA" id="ARBA00023136"/>
    </source>
</evidence>
<feature type="transmembrane region" description="Helical" evidence="6">
    <location>
        <begin position="422"/>
        <end position="440"/>
    </location>
</feature>
<keyword evidence="4 6" id="KW-1133">Transmembrane helix</keyword>
<evidence type="ECO:0000259" key="8">
    <source>
        <dbReference type="Pfam" id="PF11412"/>
    </source>
</evidence>
<feature type="transmembrane region" description="Helical" evidence="6">
    <location>
        <begin position="350"/>
        <end position="374"/>
    </location>
</feature>
<proteinExistence type="predicted"/>
<evidence type="ECO:0000256" key="6">
    <source>
        <dbReference type="SAM" id="Phobius"/>
    </source>
</evidence>
<keyword evidence="9" id="KW-0560">Oxidoreductase</keyword>
<dbReference type="InterPro" id="IPR036929">
    <property type="entry name" value="DsbDN_sf"/>
</dbReference>
<feature type="transmembrane region" description="Helical" evidence="6">
    <location>
        <begin position="460"/>
        <end position="479"/>
    </location>
</feature>
<dbReference type="GO" id="GO:0045454">
    <property type="term" value="P:cell redox homeostasis"/>
    <property type="evidence" value="ECO:0007669"/>
    <property type="project" value="TreeGrafter"/>
</dbReference>
<feature type="transmembrane region" description="Helical" evidence="6">
    <location>
        <begin position="229"/>
        <end position="253"/>
    </location>
</feature>
<reference evidence="9 10" key="1">
    <citation type="submission" date="2020-08" db="EMBL/GenBank/DDBJ databases">
        <title>Genomic Encyclopedia of Type Strains, Phase IV (KMG-IV): sequencing the most valuable type-strain genomes for metagenomic binning, comparative biology and taxonomic classification.</title>
        <authorList>
            <person name="Goeker M."/>
        </authorList>
    </citation>
    <scope>NUCLEOTIDE SEQUENCE [LARGE SCALE GENOMIC DNA]</scope>
    <source>
        <strain evidence="9 10">DSM 27471</strain>
    </source>
</reference>
<dbReference type="SUPFAM" id="SSF52833">
    <property type="entry name" value="Thioredoxin-like"/>
    <property type="match status" value="1"/>
</dbReference>
<dbReference type="GO" id="GO:0047134">
    <property type="term" value="F:protein-disulfide reductase [NAD(P)H] activity"/>
    <property type="evidence" value="ECO:0007669"/>
    <property type="project" value="UniProtKB-EC"/>
</dbReference>
<feature type="transmembrane region" description="Helical" evidence="6">
    <location>
        <begin position="274"/>
        <end position="296"/>
    </location>
</feature>
<keyword evidence="3" id="KW-0201">Cytochrome c-type biogenesis</keyword>
<feature type="domain" description="Cytochrome C biogenesis protein transmembrane" evidence="7">
    <location>
        <begin position="230"/>
        <end position="441"/>
    </location>
</feature>
<dbReference type="InterPro" id="IPR003834">
    <property type="entry name" value="Cyt_c_assmbl_TM_dom"/>
</dbReference>
<dbReference type="AlphaFoldDB" id="A0A7W5H2N6"/>
<keyword evidence="5 6" id="KW-0472">Membrane</keyword>
<accession>A0A7W5H2N6</accession>
<feature type="transmembrane region" description="Helical" evidence="6">
    <location>
        <begin position="491"/>
        <end position="513"/>
    </location>
</feature>
<feature type="transmembrane region" description="Helical" evidence="6">
    <location>
        <begin position="386"/>
        <end position="410"/>
    </location>
</feature>
<dbReference type="Pfam" id="PF11412">
    <property type="entry name" value="DsbD_N"/>
    <property type="match status" value="1"/>
</dbReference>
<comment type="subcellular location">
    <subcellularLocation>
        <location evidence="1">Membrane</location>
        <topology evidence="1">Multi-pass membrane protein</topology>
    </subcellularLocation>
</comment>
<evidence type="ECO:0000256" key="3">
    <source>
        <dbReference type="ARBA" id="ARBA00022748"/>
    </source>
</evidence>